<keyword evidence="3" id="KW-1185">Reference proteome</keyword>
<organism evidence="2 3">
    <name type="scientific">Anisodus acutangulus</name>
    <dbReference type="NCBI Taxonomy" id="402998"/>
    <lineage>
        <taxon>Eukaryota</taxon>
        <taxon>Viridiplantae</taxon>
        <taxon>Streptophyta</taxon>
        <taxon>Embryophyta</taxon>
        <taxon>Tracheophyta</taxon>
        <taxon>Spermatophyta</taxon>
        <taxon>Magnoliopsida</taxon>
        <taxon>eudicotyledons</taxon>
        <taxon>Gunneridae</taxon>
        <taxon>Pentapetalae</taxon>
        <taxon>asterids</taxon>
        <taxon>lamiids</taxon>
        <taxon>Solanales</taxon>
        <taxon>Solanaceae</taxon>
        <taxon>Solanoideae</taxon>
        <taxon>Hyoscyameae</taxon>
        <taxon>Anisodus</taxon>
    </lineage>
</organism>
<dbReference type="Proteomes" id="UP001152561">
    <property type="component" value="Unassembled WGS sequence"/>
</dbReference>
<dbReference type="SUPFAM" id="SSF51182">
    <property type="entry name" value="RmlC-like cupins"/>
    <property type="match status" value="1"/>
</dbReference>
<comment type="caution">
    <text evidence="2">The sequence shown here is derived from an EMBL/GenBank/DDBJ whole genome shotgun (WGS) entry which is preliminary data.</text>
</comment>
<keyword evidence="1" id="KW-0175">Coiled coil</keyword>
<dbReference type="Gene3D" id="2.60.120.10">
    <property type="entry name" value="Jelly Rolls"/>
    <property type="match status" value="1"/>
</dbReference>
<accession>A0A9Q1LWL7</accession>
<dbReference type="InterPro" id="IPR014710">
    <property type="entry name" value="RmlC-like_jellyroll"/>
</dbReference>
<evidence type="ECO:0000256" key="1">
    <source>
        <dbReference type="SAM" id="Coils"/>
    </source>
</evidence>
<proteinExistence type="predicted"/>
<protein>
    <submittedName>
        <fullName evidence="2">Uncharacterized protein</fullName>
    </submittedName>
</protein>
<sequence>MRFPQFLVIKSGKKKKSELAKLQKEHDEKIEVINKLKKKREEMKLQLENKEFSEEKEEAFRKLNEKYQTIRVTYIVKGSCTVRVRSVEGIIVDRHIEAGESFLVPRLLNVLKIADPDGMEWLSIVTNEKPNSYFSLGFWGLLTEAYISRSSSSPGCS</sequence>
<dbReference type="InterPro" id="IPR011051">
    <property type="entry name" value="RmlC_Cupin_sf"/>
</dbReference>
<name>A0A9Q1LWL7_9SOLA</name>
<dbReference type="EMBL" id="JAJAGQ010000014">
    <property type="protein sequence ID" value="KAJ8543824.1"/>
    <property type="molecule type" value="Genomic_DNA"/>
</dbReference>
<evidence type="ECO:0000313" key="2">
    <source>
        <dbReference type="EMBL" id="KAJ8543824.1"/>
    </source>
</evidence>
<dbReference type="AlphaFoldDB" id="A0A9Q1LWL7"/>
<reference evidence="3" key="1">
    <citation type="journal article" date="2023" name="Proc. Natl. Acad. Sci. U.S.A.">
        <title>Genomic and structural basis for evolution of tropane alkaloid biosynthesis.</title>
        <authorList>
            <person name="Wanga Y.-J."/>
            <person name="Taina T."/>
            <person name="Yua J.-Y."/>
            <person name="Lia J."/>
            <person name="Xua B."/>
            <person name="Chenc J."/>
            <person name="D'Auriad J.C."/>
            <person name="Huanga J.-P."/>
            <person name="Huanga S.-X."/>
        </authorList>
    </citation>
    <scope>NUCLEOTIDE SEQUENCE [LARGE SCALE GENOMIC DNA]</scope>
    <source>
        <strain evidence="3">cv. KIB-2019</strain>
    </source>
</reference>
<gene>
    <name evidence="2" type="ORF">K7X08_025442</name>
</gene>
<evidence type="ECO:0000313" key="3">
    <source>
        <dbReference type="Proteomes" id="UP001152561"/>
    </source>
</evidence>
<feature type="coiled-coil region" evidence="1">
    <location>
        <begin position="19"/>
        <end position="62"/>
    </location>
</feature>